<dbReference type="EMBL" id="LWDQ01000001">
    <property type="protein sequence ID" value="OMH61223.1"/>
    <property type="molecule type" value="Genomic_DNA"/>
</dbReference>
<dbReference type="InterPro" id="IPR005913">
    <property type="entry name" value="dTDP_dehydrorham_reduct"/>
</dbReference>
<dbReference type="NCBIfam" id="TIGR01214">
    <property type="entry name" value="rmlD"/>
    <property type="match status" value="1"/>
</dbReference>
<dbReference type="Proteomes" id="UP000671119">
    <property type="component" value="Unassembled WGS sequence"/>
</dbReference>
<reference evidence="12 20" key="8">
    <citation type="submission" date="2018-08" db="EMBL/GenBank/DDBJ databases">
        <authorList>
            <person name="Fokvardsen B D."/>
            <person name="Norman A."/>
        </authorList>
    </citation>
    <scope>NUCLEOTIDE SEQUENCE [LARGE SCALE GENOMIC DNA]</scope>
    <source>
        <strain evidence="12 20">DKC2</strain>
    </source>
</reference>
<proteinExistence type="inferred from homology"/>
<keyword evidence="2 8" id="KW-0560">Oxidoreductase</keyword>
<dbReference type="GO" id="GO:0005829">
    <property type="term" value="C:cytosol"/>
    <property type="evidence" value="ECO:0007669"/>
    <property type="project" value="TreeGrafter"/>
</dbReference>
<evidence type="ECO:0000313" key="17">
    <source>
        <dbReference type="Proteomes" id="UP000050139"/>
    </source>
</evidence>
<reference evidence="6 17" key="2">
    <citation type="submission" date="2015-03" db="EMBL/GenBank/DDBJ databases">
        <authorList>
            <consortium name="Pathogen Informatics"/>
            <person name="Murphy D."/>
        </authorList>
    </citation>
    <scope>NUCLEOTIDE SEQUENCE [LARGE SCALE GENOMIC DNA]</scope>
    <source>
        <strain evidence="6 17">0268S</strain>
    </source>
</reference>
<dbReference type="Proteomes" id="UP000048600">
    <property type="component" value="Unassembled WGS sequence"/>
</dbReference>
<dbReference type="GO" id="GO:0008831">
    <property type="term" value="F:dTDP-4-dehydrorhamnose reductase activity"/>
    <property type="evidence" value="ECO:0007669"/>
    <property type="project" value="UniProtKB-EC"/>
</dbReference>
<dbReference type="Proteomes" id="UP000256381">
    <property type="component" value="Unassembled WGS sequence"/>
</dbReference>
<dbReference type="Proteomes" id="UP000189452">
    <property type="component" value="Chromosome"/>
</dbReference>
<dbReference type="SUPFAM" id="SSF51735">
    <property type="entry name" value="NAD(P)-binding Rossmann-fold domains"/>
    <property type="match status" value="1"/>
</dbReference>
<dbReference type="AlphaFoldDB" id="A0A045H9C6"/>
<dbReference type="STRING" id="115862.BBG46_17030"/>
<dbReference type="EMBL" id="COPH01000009">
    <property type="protein sequence ID" value="CLV91036.1"/>
    <property type="molecule type" value="Genomic_DNA"/>
</dbReference>
<dbReference type="Gene3D" id="3.90.25.10">
    <property type="entry name" value="UDP-galactose 4-epimerase, domain 1"/>
    <property type="match status" value="1"/>
</dbReference>
<comment type="pathway">
    <text evidence="2">Carbohydrate biosynthesis; dTDP-L-rhamnose biosynthesis.</text>
</comment>
<evidence type="ECO:0000313" key="14">
    <source>
        <dbReference type="Proteomes" id="UP000048289"/>
    </source>
</evidence>
<dbReference type="GO" id="GO:0019305">
    <property type="term" value="P:dTDP-rhamnose biosynthetic process"/>
    <property type="evidence" value="ECO:0007669"/>
    <property type="project" value="UniProtKB-UniPathway"/>
</dbReference>
<dbReference type="Proteomes" id="UP000038802">
    <property type="component" value="Unassembled WGS sequence"/>
</dbReference>
<dbReference type="Proteomes" id="UP000048948">
    <property type="component" value="Unassembled WGS sequence"/>
</dbReference>
<dbReference type="Proteomes" id="UP000300237">
    <property type="component" value="Chromosome"/>
</dbReference>
<dbReference type="CDD" id="cd05254">
    <property type="entry name" value="dTDP_HR_like_SDR_e"/>
    <property type="match status" value="1"/>
</dbReference>
<dbReference type="EMBL" id="QTBD01000156">
    <property type="protein sequence ID" value="REQ51462.1"/>
    <property type="molecule type" value="Genomic_DNA"/>
</dbReference>
<dbReference type="EMBL" id="CNGE01000501">
    <property type="protein sequence ID" value="CKS87574.1"/>
    <property type="molecule type" value="Genomic_DNA"/>
</dbReference>
<evidence type="ECO:0000313" key="7">
    <source>
        <dbReference type="EMBL" id="COV98706.1"/>
    </source>
</evidence>
<reference evidence="8" key="1">
    <citation type="submission" date="2015-03" db="EMBL/GenBank/DDBJ databases">
        <authorList>
            <person name="Murphy D."/>
        </authorList>
    </citation>
    <scope>NUCLEOTIDE SEQUENCE [LARGE SCALE GENOMIC DNA]</scope>
    <source>
        <strain evidence="8">K00500041</strain>
    </source>
</reference>
<dbReference type="InterPro" id="IPR036291">
    <property type="entry name" value="NAD(P)-bd_dom_sf"/>
</dbReference>
<dbReference type="Gene3D" id="3.40.50.720">
    <property type="entry name" value="NAD(P)-binding Rossmann-like Domain"/>
    <property type="match status" value="1"/>
</dbReference>
<evidence type="ECO:0000313" key="4">
    <source>
        <dbReference type="EMBL" id="CFE38723.1"/>
    </source>
</evidence>
<evidence type="ECO:0000313" key="12">
    <source>
        <dbReference type="EMBL" id="VCU51563.1"/>
    </source>
</evidence>
<dbReference type="EMBL" id="CHKL01000088">
    <property type="protein sequence ID" value="COV98706.1"/>
    <property type="molecule type" value="Genomic_DNA"/>
</dbReference>
<evidence type="ECO:0000313" key="10">
    <source>
        <dbReference type="EMBL" id="OMH61223.1"/>
    </source>
</evidence>
<reference evidence="10 18" key="4">
    <citation type="submission" date="2016-04" db="EMBL/GenBank/DDBJ databases">
        <authorList>
            <person name="Bigi M."/>
            <person name="Bigi F."/>
            <person name="Soria M.A."/>
        </authorList>
    </citation>
    <scope>NUCLEOTIDE SEQUENCE [LARGE SCALE GENOMIC DNA]</scope>
    <source>
        <strain evidence="10 18">6548</strain>
    </source>
</reference>
<feature type="domain" description="RmlD-like substrate binding" evidence="3">
    <location>
        <begin position="7"/>
        <end position="287"/>
    </location>
</feature>
<evidence type="ECO:0000313" key="16">
    <source>
        <dbReference type="Proteomes" id="UP000048948"/>
    </source>
</evidence>
<evidence type="ECO:0000313" key="15">
    <source>
        <dbReference type="Proteomes" id="UP000048600"/>
    </source>
</evidence>
<name>A0A045H9C6_MYCTX</name>
<reference evidence="11" key="7">
    <citation type="submission" date="2018-07" db="EMBL/GenBank/DDBJ databases">
        <authorList>
            <person name="Shah S."/>
            <person name="Brown T."/>
            <person name="Auld S."/>
            <person name="Bratton K."/>
            <person name="Narechania A."/>
            <person name="Mathema B."/>
            <person name="Gandhi N."/>
        </authorList>
    </citation>
    <scope>NUCLEOTIDE SEQUENCE</scope>
    <source>
        <strain evidence="11">32301_S10</strain>
    </source>
</reference>
<dbReference type="RefSeq" id="WP_003899993.1">
    <property type="nucleotide sequence ID" value="NZ_AP017901.1"/>
</dbReference>
<gene>
    <name evidence="8" type="primary">rmlD</name>
    <name evidence="9" type="synonym">rfbD</name>
    <name evidence="10" type="ORF">A4S10_03413</name>
    <name evidence="12" type="ORF">DKC2_3471</name>
    <name evidence="11" type="ORF">DSJ38_12980</name>
    <name evidence="4" type="ORF">ERS007681_01108</name>
    <name evidence="8" type="ORF">ERS007703_03459</name>
    <name evidence="7" type="ORF">ERS007741_01128</name>
    <name evidence="5" type="ORF">ERS027646_02611</name>
    <name evidence="6" type="ORF">ERS094118_01518</name>
    <name evidence="9" type="ORF">J8J21_06580</name>
</gene>
<reference evidence="9 21" key="9">
    <citation type="submission" date="2021-03" db="EMBL/GenBank/DDBJ databases">
        <title>Whole Genome Sequencing of Mycobacterium tuberculosis clinical isolates from Arunachal Pradesh, India.</title>
        <authorList>
            <person name="Singh S."/>
            <person name="Mudliar S.R."/>
            <person name="Kulsum U."/>
            <person name="Rufai S.B."/>
            <person name="Singh P.K."/>
            <person name="Umpo M."/>
            <person name="Nyori M."/>
        </authorList>
    </citation>
    <scope>NUCLEOTIDE SEQUENCE [LARGE SCALE GENOMIC DNA]</scope>
    <source>
        <strain evidence="9 21">OMICS/BPL/0142/20/SP</strain>
    </source>
</reference>
<evidence type="ECO:0000313" key="19">
    <source>
        <dbReference type="Proteomes" id="UP000256381"/>
    </source>
</evidence>
<dbReference type="OMA" id="IRTAWVY"/>
<evidence type="ECO:0000313" key="21">
    <source>
        <dbReference type="Proteomes" id="UP000671119"/>
    </source>
</evidence>
<evidence type="ECO:0000256" key="1">
    <source>
        <dbReference type="ARBA" id="ARBA00010944"/>
    </source>
</evidence>
<dbReference type="SMR" id="A0A045H9C6"/>
<comment type="similarity">
    <text evidence="1 2">Belongs to the dTDP-4-dehydrorhamnose reductase family.</text>
</comment>
<dbReference type="EMBL" id="LR027516">
    <property type="protein sequence ID" value="VCU51563.1"/>
    <property type="molecule type" value="Genomic_DNA"/>
</dbReference>
<sequence length="304" mass="32045">MAGRSERLVITGAGGQLGSHLTAQAAREGRDMLALTSSQWDITDPAAAERIIRHGDVVINCAAYTDVDGAESNEAVAYAVNATGPQHLARACARVGARLIHVSTDYVFDGDFGGAEPRPYEPTDETAPQGVYARSKLAGEQAVLAAFPEAAVVRTAWVYTGGTGKDFVAVMRRLAAGHGRVDVVDDQTGSPTYVADLAEALLALADAGVRGRVLHAANEGVVSRFGQARAVFEECGADPQRVRPVSSAQFPRPAPRSSYSALSSRQWALAGLTPLRHWRSALATALAAPANSTSIDRRLPSTRD</sequence>
<evidence type="ECO:0000313" key="20">
    <source>
        <dbReference type="Proteomes" id="UP000300237"/>
    </source>
</evidence>
<dbReference type="Pfam" id="PF04321">
    <property type="entry name" value="RmlD_sub_bind"/>
    <property type="match status" value="1"/>
</dbReference>
<dbReference type="Proteomes" id="UP000048289">
    <property type="component" value="Unassembled WGS sequence"/>
</dbReference>
<dbReference type="EC" id="1.1.1.133" evidence="2"/>
<accession>A0A045H9C6</accession>
<evidence type="ECO:0000313" key="8">
    <source>
        <dbReference type="EMBL" id="COW34903.1"/>
    </source>
</evidence>
<comment type="function">
    <text evidence="2">Catalyzes the reduction of dTDP-6-deoxy-L-lyxo-4-hexulose to yield dTDP-L-rhamnose.</text>
</comment>
<evidence type="ECO:0000259" key="3">
    <source>
        <dbReference type="Pfam" id="PF04321"/>
    </source>
</evidence>
<dbReference type="PANTHER" id="PTHR10491">
    <property type="entry name" value="DTDP-4-DEHYDRORHAMNOSE REDUCTASE"/>
    <property type="match status" value="1"/>
</dbReference>
<dbReference type="Proteomes" id="UP000050139">
    <property type="component" value="Unassembled WGS sequence"/>
</dbReference>
<keyword evidence="2" id="KW-0521">NADP</keyword>
<dbReference type="EMBL" id="CSAE01000471">
    <property type="protein sequence ID" value="COW34903.1"/>
    <property type="molecule type" value="Genomic_DNA"/>
</dbReference>
<reference evidence="13 14" key="3">
    <citation type="submission" date="2015-03" db="EMBL/GenBank/DDBJ databases">
        <authorList>
            <consortium name="Pathogen Informatics"/>
        </authorList>
    </citation>
    <scope>NUCLEOTIDE SEQUENCE [LARGE SCALE GENOMIC DNA]</scope>
    <source>
        <strain evidence="5 16">Bir 172</strain>
        <strain evidence="4 14">G09901357</strain>
        <strain evidence="13">K00500041</strain>
        <strain evidence="7 15">P00601463</strain>
    </source>
</reference>
<dbReference type="EMBL" id="JAGIZI010000007">
    <property type="protein sequence ID" value="MBP0682791.1"/>
    <property type="molecule type" value="Genomic_DNA"/>
</dbReference>
<protein>
    <recommendedName>
        <fullName evidence="2">dTDP-4-dehydrorhamnose reductase</fullName>
        <ecNumber evidence="2">1.1.1.133</ecNumber>
    </recommendedName>
</protein>
<organism evidence="8 13">
    <name type="scientific">Mycobacterium tuberculosis</name>
    <dbReference type="NCBI Taxonomy" id="1773"/>
    <lineage>
        <taxon>Bacteria</taxon>
        <taxon>Bacillati</taxon>
        <taxon>Actinomycetota</taxon>
        <taxon>Actinomycetes</taxon>
        <taxon>Mycobacteriales</taxon>
        <taxon>Mycobacteriaceae</taxon>
        <taxon>Mycobacterium</taxon>
        <taxon>Mycobacterium tuberculosis complex</taxon>
    </lineage>
</organism>
<evidence type="ECO:0000313" key="9">
    <source>
        <dbReference type="EMBL" id="MBP0682791.1"/>
    </source>
</evidence>
<dbReference type="PANTHER" id="PTHR10491:SF4">
    <property type="entry name" value="METHIONINE ADENOSYLTRANSFERASE 2 SUBUNIT BETA"/>
    <property type="match status" value="1"/>
</dbReference>
<dbReference type="InterPro" id="IPR029903">
    <property type="entry name" value="RmlD-like-bd"/>
</dbReference>
<evidence type="ECO:0000256" key="2">
    <source>
        <dbReference type="RuleBase" id="RU364082"/>
    </source>
</evidence>
<evidence type="ECO:0000313" key="11">
    <source>
        <dbReference type="EMBL" id="REQ51462.1"/>
    </source>
</evidence>
<evidence type="ECO:0000313" key="18">
    <source>
        <dbReference type="Proteomes" id="UP000189452"/>
    </source>
</evidence>
<evidence type="ECO:0000313" key="13">
    <source>
        <dbReference type="Proteomes" id="UP000038802"/>
    </source>
</evidence>
<dbReference type="UniPathway" id="UPA00124"/>
<evidence type="ECO:0000313" key="6">
    <source>
        <dbReference type="EMBL" id="CLV91036.1"/>
    </source>
</evidence>
<reference evidence="10 18" key="6">
    <citation type="submission" date="2017-02" db="EMBL/GenBank/DDBJ databases">
        <title>Protein polymorphisms may explain contrasting epidemiological fitness of two variants of a multidrug-resistant Mycobacterium tuberculosis strain.</title>
        <authorList>
            <person name="Bigi M.M."/>
            <person name="Lopez B."/>
            <person name="Blanco F.C."/>
            <person name="Sasiain M.C."/>
            <person name="De La Barrera S."/>
            <person name="Ritacco V."/>
            <person name="Bigi F."/>
            <person name="Soria M.A."/>
        </authorList>
    </citation>
    <scope>NUCLEOTIDE SEQUENCE [LARGE SCALE GENOMIC DNA]</scope>
    <source>
        <strain evidence="10 18">6548</strain>
    </source>
</reference>
<dbReference type="EMBL" id="CFOE01000100">
    <property type="protein sequence ID" value="CFE38723.1"/>
    <property type="molecule type" value="Genomic_DNA"/>
</dbReference>
<reference evidence="11 19" key="5">
    <citation type="journal article" date="2017" name="N. Engl. J. Med.">
        <title>Transmission of Extensively Drug-Resistant Tuberculosis in South Africa.</title>
        <authorList>
            <person name="Shah N.S."/>
            <person name="Auld S.C."/>
            <person name="Brust J.C."/>
            <person name="Mathema B."/>
            <person name="Ismail N."/>
            <person name="Moodley P."/>
            <person name="Mlisana K."/>
            <person name="Allana S."/>
            <person name="Campbell A."/>
            <person name="Mthiyane T."/>
            <person name="Morris N."/>
            <person name="Mpangase P."/>
            <person name="van der Meulen H."/>
            <person name="Omar S.V."/>
            <person name="Brown T.S."/>
            <person name="Narechania A."/>
            <person name="Shaskina E."/>
            <person name="Kapwata T."/>
            <person name="Kreiswirth B."/>
            <person name="Gandhi N.R."/>
        </authorList>
    </citation>
    <scope>NUCLEOTIDE SEQUENCE [LARGE SCALE GENOMIC DNA]</scope>
    <source>
        <strain evidence="11 19">32301_S10</strain>
    </source>
</reference>
<evidence type="ECO:0000313" key="5">
    <source>
        <dbReference type="EMBL" id="CKS87574.1"/>
    </source>
</evidence>
<dbReference type="PATRIC" id="fig|1773.206.peg.3714"/>